<dbReference type="Pfam" id="PF01380">
    <property type="entry name" value="SIS"/>
    <property type="match status" value="1"/>
</dbReference>
<dbReference type="RefSeq" id="WP_023606629.1">
    <property type="nucleotide sequence ID" value="NZ_AYSH01000017.1"/>
</dbReference>
<comment type="caution">
    <text evidence="6">The sequence shown here is derived from an EMBL/GenBank/DDBJ whole genome shotgun (WGS) entry which is preliminary data.</text>
</comment>
<dbReference type="InterPro" id="IPR046348">
    <property type="entry name" value="SIS_dom_sf"/>
</dbReference>
<dbReference type="eggNOG" id="COG1737">
    <property type="taxonomic scope" value="Bacteria"/>
</dbReference>
<name>V6Q496_9ENTE</name>
<dbReference type="InterPro" id="IPR000281">
    <property type="entry name" value="HTH_RpiR"/>
</dbReference>
<dbReference type="EMBL" id="AYSH01000017">
    <property type="protein sequence ID" value="EST89547.1"/>
    <property type="molecule type" value="Genomic_DNA"/>
</dbReference>
<evidence type="ECO:0000259" key="5">
    <source>
        <dbReference type="PROSITE" id="PS51464"/>
    </source>
</evidence>
<dbReference type="GO" id="GO:0003677">
    <property type="term" value="F:DNA binding"/>
    <property type="evidence" value="ECO:0007669"/>
    <property type="project" value="UniProtKB-KW"/>
</dbReference>
<accession>V6Q496</accession>
<dbReference type="PROSITE" id="PS51071">
    <property type="entry name" value="HTH_RPIR"/>
    <property type="match status" value="1"/>
</dbReference>
<keyword evidence="3" id="KW-0804">Transcription</keyword>
<dbReference type="Proteomes" id="UP000018126">
    <property type="component" value="Unassembled WGS sequence"/>
</dbReference>
<evidence type="ECO:0000256" key="1">
    <source>
        <dbReference type="ARBA" id="ARBA00023015"/>
    </source>
</evidence>
<evidence type="ECO:0000313" key="7">
    <source>
        <dbReference type="Proteomes" id="UP000018126"/>
    </source>
</evidence>
<keyword evidence="2" id="KW-0238">DNA-binding</keyword>
<evidence type="ECO:0000256" key="3">
    <source>
        <dbReference type="ARBA" id="ARBA00023163"/>
    </source>
</evidence>
<keyword evidence="1" id="KW-0805">Transcription regulation</keyword>
<feature type="domain" description="SIS" evidence="5">
    <location>
        <begin position="125"/>
        <end position="265"/>
    </location>
</feature>
<protein>
    <recommendedName>
        <fullName evidence="8">RpiR family phosphosugar-binding transcriptional regulator</fullName>
    </recommendedName>
</protein>
<keyword evidence="7" id="KW-1185">Reference proteome</keyword>
<evidence type="ECO:0000313" key="6">
    <source>
        <dbReference type="EMBL" id="EST89547.1"/>
    </source>
</evidence>
<dbReference type="InterPro" id="IPR009057">
    <property type="entry name" value="Homeodomain-like_sf"/>
</dbReference>
<dbReference type="AlphaFoldDB" id="V6Q496"/>
<dbReference type="GO" id="GO:1901135">
    <property type="term" value="P:carbohydrate derivative metabolic process"/>
    <property type="evidence" value="ECO:0007669"/>
    <property type="project" value="InterPro"/>
</dbReference>
<dbReference type="Pfam" id="PF01418">
    <property type="entry name" value="HTH_6"/>
    <property type="match status" value="1"/>
</dbReference>
<dbReference type="InterPro" id="IPR001347">
    <property type="entry name" value="SIS_dom"/>
</dbReference>
<dbReference type="GO" id="GO:0003700">
    <property type="term" value="F:DNA-binding transcription factor activity"/>
    <property type="evidence" value="ECO:0007669"/>
    <property type="project" value="InterPro"/>
</dbReference>
<dbReference type="InterPro" id="IPR036388">
    <property type="entry name" value="WH-like_DNA-bd_sf"/>
</dbReference>
<feature type="domain" description="HTH rpiR-type" evidence="4">
    <location>
        <begin position="3"/>
        <end position="79"/>
    </location>
</feature>
<proteinExistence type="predicted"/>
<reference evidence="6 7" key="1">
    <citation type="journal article" date="2013" name="Genome Announc.">
        <title>High-Quality Draft Genome Sequence of Vagococcus lutrae Strain LBD1, Isolated from the Largemouth Bass Micropterus salmoides.</title>
        <authorList>
            <person name="Lebreton F."/>
            <person name="Valentino M.D."/>
            <person name="Duncan L.B."/>
            <person name="Zeng Q."/>
            <person name="Manson McGuire A."/>
            <person name="Earl A.M."/>
            <person name="Gilmore M.S."/>
        </authorList>
    </citation>
    <scope>NUCLEOTIDE SEQUENCE [LARGE SCALE GENOMIC DNA]</scope>
    <source>
        <strain evidence="6 7">LBD1</strain>
    </source>
</reference>
<evidence type="ECO:0000259" key="4">
    <source>
        <dbReference type="PROSITE" id="PS51071"/>
    </source>
</evidence>
<dbReference type="PANTHER" id="PTHR30514">
    <property type="entry name" value="GLUCOKINASE"/>
    <property type="match status" value="1"/>
</dbReference>
<dbReference type="InterPro" id="IPR035472">
    <property type="entry name" value="RpiR-like_SIS"/>
</dbReference>
<dbReference type="InterPro" id="IPR047640">
    <property type="entry name" value="RpiR-like"/>
</dbReference>
<organism evidence="6 7">
    <name type="scientific">Vagococcus lutrae LBD1</name>
    <dbReference type="NCBI Taxonomy" id="1408226"/>
    <lineage>
        <taxon>Bacteria</taxon>
        <taxon>Bacillati</taxon>
        <taxon>Bacillota</taxon>
        <taxon>Bacilli</taxon>
        <taxon>Lactobacillales</taxon>
        <taxon>Enterococcaceae</taxon>
        <taxon>Vagococcus</taxon>
    </lineage>
</organism>
<gene>
    <name evidence="6" type="ORF">T233_01302</name>
</gene>
<dbReference type="PANTHER" id="PTHR30514:SF1">
    <property type="entry name" value="HTH-TYPE TRANSCRIPTIONAL REGULATOR HEXR-RELATED"/>
    <property type="match status" value="1"/>
</dbReference>
<dbReference type="PROSITE" id="PS51464">
    <property type="entry name" value="SIS"/>
    <property type="match status" value="1"/>
</dbReference>
<dbReference type="Gene3D" id="3.40.50.10490">
    <property type="entry name" value="Glucose-6-phosphate isomerase like protein, domain 1"/>
    <property type="match status" value="1"/>
</dbReference>
<dbReference type="PATRIC" id="fig|1408226.3.peg.1273"/>
<dbReference type="GO" id="GO:0097367">
    <property type="term" value="F:carbohydrate derivative binding"/>
    <property type="evidence" value="ECO:0007669"/>
    <property type="project" value="InterPro"/>
</dbReference>
<dbReference type="Gene3D" id="1.10.10.10">
    <property type="entry name" value="Winged helix-like DNA-binding domain superfamily/Winged helix DNA-binding domain"/>
    <property type="match status" value="1"/>
</dbReference>
<sequence length="286" mass="32287">MNRVLKLKIEAVYRDLTAKDKRIADYIVKYPEQVMTLSIRELAQELEVAESTIFRFVQRLGYDGYKQFKLELAQTQGKPQLTTNLYEEISANDSPIIIAQKVFEANTQALIDTQHLLADDAFEEAVRLLSEAKSIFFFGVGGSNAIAMDAYHKFLRSPLSVSYAIDSHIQRMEASRLDETDVALIISHSGQSHEVLEMAKQVKRNQARLIALTSFALSPLAELADVVLISRANEVKYRPEALASRLSQLSIIDALFVNVMYADEEASQSYLTKMREVIETTKEITD</sequence>
<dbReference type="CDD" id="cd05013">
    <property type="entry name" value="SIS_RpiR"/>
    <property type="match status" value="1"/>
</dbReference>
<dbReference type="SUPFAM" id="SSF46689">
    <property type="entry name" value="Homeodomain-like"/>
    <property type="match status" value="1"/>
</dbReference>
<evidence type="ECO:0008006" key="8">
    <source>
        <dbReference type="Google" id="ProtNLM"/>
    </source>
</evidence>
<evidence type="ECO:0000256" key="2">
    <source>
        <dbReference type="ARBA" id="ARBA00023125"/>
    </source>
</evidence>
<dbReference type="STRING" id="1408226.T233_01302"/>
<dbReference type="SUPFAM" id="SSF53697">
    <property type="entry name" value="SIS domain"/>
    <property type="match status" value="1"/>
</dbReference>